<organism evidence="11 12">
    <name type="scientific">Xanthomonas fragariae</name>
    <dbReference type="NCBI Taxonomy" id="48664"/>
    <lineage>
        <taxon>Bacteria</taxon>
        <taxon>Pseudomonadati</taxon>
        <taxon>Pseudomonadota</taxon>
        <taxon>Gammaproteobacteria</taxon>
        <taxon>Lysobacterales</taxon>
        <taxon>Lysobacteraceae</taxon>
        <taxon>Xanthomonas</taxon>
    </lineage>
</organism>
<evidence type="ECO:0000256" key="7">
    <source>
        <dbReference type="PROSITE-ProRule" id="PRU10060"/>
    </source>
</evidence>
<accession>A0A1Y6HK79</accession>
<evidence type="ECO:0000256" key="2">
    <source>
        <dbReference type="ARBA" id="ARBA00022801"/>
    </source>
</evidence>
<dbReference type="InterPro" id="IPR008928">
    <property type="entry name" value="6-hairpin_glycosidase_sf"/>
</dbReference>
<dbReference type="Pfam" id="PF02927">
    <property type="entry name" value="CelD_N"/>
    <property type="match status" value="1"/>
</dbReference>
<evidence type="ECO:0000256" key="4">
    <source>
        <dbReference type="ARBA" id="ARBA00023295"/>
    </source>
</evidence>
<dbReference type="SUPFAM" id="SSF81296">
    <property type="entry name" value="E set domains"/>
    <property type="match status" value="1"/>
</dbReference>
<evidence type="ECO:0000313" key="11">
    <source>
        <dbReference type="EMBL" id="SMR03905.1"/>
    </source>
</evidence>
<sequence length="609" mass="66032">MRIDAVGDAWIALVAVIQCSDHRGMTIFQALLTSIAIASPIAACAADTTGNQAALAPGAAIHVNQLGYLPGSAKLAVVGLPQGAATVSDRFTVEDRQGRRVLQGTLQPAALWSPAGQQARVADFSSVRVAGTYRLKIEGLPASDPIRIAAEAYQSVVDASLKAFYFNRASTALPTQFAGRYARAAGHPDTQVRIHPSAASDTRSADSVISAPKGWYDAGDYNKYIVNSGISTYTLLAAYEQYPALFGAQALTIPNDAPGVPGILQETWWNLEWMLAMQDPADGGVYHKLTDKQFNGLVMPDQAKQQRYVVMKATAATLDFAAVMAVASRVYAPFDKQYPGVSARMLKASRSAWAWAQLHPDVIYRQPDDVRTGGYDDAHVDDEFAWAAAELYLTTREDGFYDAMTAQNVPATVPSWGNVGGLAWMSLAGHRDQLTSHADRTRIEREVAGLAQRLADKWRASPWRLAMTDKDFVWGSNAAVLNRAMMLMQGYRLTQQRQYLDAAQSHLDYILGRNPLGLSFVTGMGRRTPKHIHHRPSEADGIDAPVPGWLAGGPQPGQQDAKDCNVAYPSKLPALSYLDNTCSYATNEVAINWNAPLVYVSAAIEASTR</sequence>
<dbReference type="InterPro" id="IPR004197">
    <property type="entry name" value="Cellulase_Ig-like"/>
</dbReference>
<dbReference type="PANTHER" id="PTHR22298">
    <property type="entry name" value="ENDO-1,4-BETA-GLUCANASE"/>
    <property type="match status" value="1"/>
</dbReference>
<dbReference type="CDD" id="cd02850">
    <property type="entry name" value="E_set_Cellulase_N"/>
    <property type="match status" value="1"/>
</dbReference>
<dbReference type="InterPro" id="IPR012341">
    <property type="entry name" value="6hp_glycosidase-like_sf"/>
</dbReference>
<protein>
    <recommendedName>
        <fullName evidence="8">Endoglucanase</fullName>
        <ecNumber evidence="8">3.2.1.4</ecNumber>
    </recommendedName>
</protein>
<evidence type="ECO:0000259" key="9">
    <source>
        <dbReference type="Pfam" id="PF00759"/>
    </source>
</evidence>
<reference evidence="11 12" key="1">
    <citation type="submission" date="2017-05" db="EMBL/GenBank/DDBJ databases">
        <authorList>
            <person name="Song R."/>
            <person name="Chenine A.L."/>
            <person name="Ruprecht R.M."/>
        </authorList>
    </citation>
    <scope>NUCLEOTIDE SEQUENCE [LARGE SCALE GENOMIC DNA]</scope>
    <source>
        <strain evidence="11">PD5205</strain>
    </source>
</reference>
<dbReference type="PROSITE" id="PS00592">
    <property type="entry name" value="GH9_2"/>
    <property type="match status" value="1"/>
</dbReference>
<dbReference type="GO" id="GO:0008810">
    <property type="term" value="F:cellulase activity"/>
    <property type="evidence" value="ECO:0007669"/>
    <property type="project" value="UniProtKB-EC"/>
</dbReference>
<dbReference type="SUPFAM" id="SSF48208">
    <property type="entry name" value="Six-hairpin glycosidases"/>
    <property type="match status" value="1"/>
</dbReference>
<dbReference type="InterPro" id="IPR014756">
    <property type="entry name" value="Ig_E-set"/>
</dbReference>
<evidence type="ECO:0000256" key="6">
    <source>
        <dbReference type="PROSITE-ProRule" id="PRU10059"/>
    </source>
</evidence>
<comment type="catalytic activity">
    <reaction evidence="8">
        <text>Endohydrolysis of (1-&gt;4)-beta-D-glucosidic linkages in cellulose, lichenin and cereal beta-D-glucans.</text>
        <dbReference type="EC" id="3.2.1.4"/>
    </reaction>
</comment>
<dbReference type="eggNOG" id="COG5297">
    <property type="taxonomic scope" value="Bacteria"/>
</dbReference>
<dbReference type="EMBL" id="LT853885">
    <property type="protein sequence ID" value="SMR03905.1"/>
    <property type="molecule type" value="Genomic_DNA"/>
</dbReference>
<dbReference type="Gene3D" id="1.50.10.10">
    <property type="match status" value="1"/>
</dbReference>
<dbReference type="InterPro" id="IPR013783">
    <property type="entry name" value="Ig-like_fold"/>
</dbReference>
<dbReference type="STRING" id="48664.BER92_12630"/>
<dbReference type="Pfam" id="PF00759">
    <property type="entry name" value="Glyco_hydro_9"/>
    <property type="match status" value="1"/>
</dbReference>
<feature type="active site" evidence="6">
    <location>
        <position position="533"/>
    </location>
</feature>
<dbReference type="AlphaFoldDB" id="A0A1Y6HK79"/>
<gene>
    <name evidence="11" type="ORF">PD5205_02615</name>
</gene>
<keyword evidence="4 6" id="KW-0326">Glycosidase</keyword>
<dbReference type="EC" id="3.2.1.4" evidence="8"/>
<evidence type="ECO:0000256" key="1">
    <source>
        <dbReference type="ARBA" id="ARBA00007072"/>
    </source>
</evidence>
<evidence type="ECO:0000256" key="3">
    <source>
        <dbReference type="ARBA" id="ARBA00023277"/>
    </source>
</evidence>
<feature type="domain" description="Glycoside hydrolase family 9" evidence="9">
    <location>
        <begin position="153"/>
        <end position="600"/>
    </location>
</feature>
<name>A0A1Y6HK79_9XANT</name>
<dbReference type="InterPro" id="IPR001701">
    <property type="entry name" value="Glyco_hydro_9"/>
</dbReference>
<keyword evidence="8" id="KW-0136">Cellulose degradation</keyword>
<feature type="domain" description="Cellulase Ig-like" evidence="10">
    <location>
        <begin position="57"/>
        <end position="140"/>
    </location>
</feature>
<dbReference type="InterPro" id="IPR033126">
    <property type="entry name" value="Glyco_hydro_9_Asp/Glu_AS"/>
</dbReference>
<dbReference type="PROSITE" id="PS00698">
    <property type="entry name" value="GH9_3"/>
    <property type="match status" value="1"/>
</dbReference>
<dbReference type="Proteomes" id="UP000195953">
    <property type="component" value="Chromosome 1"/>
</dbReference>
<evidence type="ECO:0000256" key="8">
    <source>
        <dbReference type="RuleBase" id="RU361166"/>
    </source>
</evidence>
<evidence type="ECO:0000259" key="10">
    <source>
        <dbReference type="Pfam" id="PF02927"/>
    </source>
</evidence>
<evidence type="ECO:0000313" key="12">
    <source>
        <dbReference type="Proteomes" id="UP000195953"/>
    </source>
</evidence>
<keyword evidence="5 6" id="KW-0624">Polysaccharide degradation</keyword>
<proteinExistence type="inferred from homology"/>
<dbReference type="InterPro" id="IPR018221">
    <property type="entry name" value="Glyco_hydro_9_His_AS"/>
</dbReference>
<keyword evidence="2 6" id="KW-0378">Hydrolase</keyword>
<comment type="similarity">
    <text evidence="1 6 8">Belongs to the glycosyl hydrolase 9 (cellulase E) family.</text>
</comment>
<keyword evidence="3 6" id="KW-0119">Carbohydrate metabolism</keyword>
<dbReference type="Gene3D" id="2.60.40.10">
    <property type="entry name" value="Immunoglobulins"/>
    <property type="match status" value="1"/>
</dbReference>
<feature type="active site" evidence="7">
    <location>
        <position position="579"/>
    </location>
</feature>
<evidence type="ECO:0000256" key="5">
    <source>
        <dbReference type="ARBA" id="ARBA00023326"/>
    </source>
</evidence>
<dbReference type="GO" id="GO:0030245">
    <property type="term" value="P:cellulose catabolic process"/>
    <property type="evidence" value="ECO:0007669"/>
    <property type="project" value="UniProtKB-KW"/>
</dbReference>
<feature type="active site" evidence="7">
    <location>
        <position position="588"/>
    </location>
</feature>